<dbReference type="InterPro" id="IPR050177">
    <property type="entry name" value="Lipid_A_modif_metabolic_enz"/>
</dbReference>
<sequence length="312" mass="33628">MADISGQTVLVTGGAGFIGSHIVDVLAEDNEVRVVDDLSSGSASRLPDSVELVQADIRDSRAIAEATSDVDLIFHQAAKVSVSKSVDDPFRCHSVNTTATLRLLESARREDARVVLASSAAIYGRPRTVPVREDEPKEPKSPYGLQKLSIDRYARLYHELYGLETVALRYFNVYGPRQSNGDYSGVIGTFLEQARAGEPITVDGDGKQTRDFVYVDDVVRANLLAAKTDEFGVAYNIGTGSETAIHELAEIIKNATASNSPIVHGDPRQGDIQRSCADISRAESRIGYAPQVALDDGVKRLLTSYGASPSTV</sequence>
<dbReference type="Proteomes" id="UP000198902">
    <property type="component" value="Unassembled WGS sequence"/>
</dbReference>
<dbReference type="RefSeq" id="WP_089780730.1">
    <property type="nucleotide sequence ID" value="NZ_CABLRR010000004.1"/>
</dbReference>
<accession>A0A0D6JV55</accession>
<dbReference type="AlphaFoldDB" id="A0A0D6JV55"/>
<dbReference type="OrthoDB" id="4907at2157"/>
<dbReference type="PRINTS" id="PR01713">
    <property type="entry name" value="NUCEPIMERASE"/>
</dbReference>
<dbReference type="Gene3D" id="3.40.50.720">
    <property type="entry name" value="NAD(P)-binding Rossmann-like Domain"/>
    <property type="match status" value="1"/>
</dbReference>
<dbReference type="Pfam" id="PF01370">
    <property type="entry name" value="Epimerase"/>
    <property type="match status" value="1"/>
</dbReference>
<dbReference type="InterPro" id="IPR036291">
    <property type="entry name" value="NAD(P)-bd_dom_sf"/>
</dbReference>
<feature type="domain" description="NAD-dependent epimerase/dehydratase" evidence="1">
    <location>
        <begin position="9"/>
        <end position="238"/>
    </location>
</feature>
<dbReference type="PANTHER" id="PTHR43245">
    <property type="entry name" value="BIFUNCTIONAL POLYMYXIN RESISTANCE PROTEIN ARNA"/>
    <property type="match status" value="1"/>
</dbReference>
<gene>
    <name evidence="2" type="ORF">BN996_03253</name>
</gene>
<keyword evidence="3" id="KW-1185">Reference proteome</keyword>
<evidence type="ECO:0000313" key="2">
    <source>
        <dbReference type="EMBL" id="CQR52672.1"/>
    </source>
</evidence>
<organism evidence="2 3">
    <name type="scientific">Haloferax massiliensis</name>
    <dbReference type="NCBI Taxonomy" id="1476858"/>
    <lineage>
        <taxon>Archaea</taxon>
        <taxon>Methanobacteriati</taxon>
        <taxon>Methanobacteriota</taxon>
        <taxon>Stenosarchaea group</taxon>
        <taxon>Halobacteria</taxon>
        <taxon>Halobacteriales</taxon>
        <taxon>Haloferacaceae</taxon>
        <taxon>Haloferax</taxon>
    </lineage>
</organism>
<proteinExistence type="predicted"/>
<reference evidence="3" key="1">
    <citation type="submission" date="2015-03" db="EMBL/GenBank/DDBJ databases">
        <authorList>
            <person name="Urmite Genomes"/>
        </authorList>
    </citation>
    <scope>NUCLEOTIDE SEQUENCE [LARGE SCALE GENOMIC DNA]</scope>
    <source>
        <strain evidence="3">Arc-Hr</strain>
    </source>
</reference>
<dbReference type="InterPro" id="IPR001509">
    <property type="entry name" value="Epimerase_deHydtase"/>
</dbReference>
<dbReference type="EMBL" id="CSTE01000004">
    <property type="protein sequence ID" value="CQR52672.1"/>
    <property type="molecule type" value="Genomic_DNA"/>
</dbReference>
<name>A0A0D6JV55_9EURY</name>
<dbReference type="PANTHER" id="PTHR43245:SF13">
    <property type="entry name" value="UDP-D-APIOSE_UDP-D-XYLOSE SYNTHASE 2"/>
    <property type="match status" value="1"/>
</dbReference>
<dbReference type="SUPFAM" id="SSF51735">
    <property type="entry name" value="NAD(P)-binding Rossmann-fold domains"/>
    <property type="match status" value="1"/>
</dbReference>
<dbReference type="Gene3D" id="3.90.25.10">
    <property type="entry name" value="UDP-galactose 4-epimerase, domain 1"/>
    <property type="match status" value="1"/>
</dbReference>
<protein>
    <submittedName>
        <fullName evidence="2">UDP-glucose 4-epimerase</fullName>
    </submittedName>
</protein>
<evidence type="ECO:0000313" key="3">
    <source>
        <dbReference type="Proteomes" id="UP000198902"/>
    </source>
</evidence>
<evidence type="ECO:0000259" key="1">
    <source>
        <dbReference type="Pfam" id="PF01370"/>
    </source>
</evidence>